<evidence type="ECO:0000256" key="1">
    <source>
        <dbReference type="ARBA" id="ARBA00004275"/>
    </source>
</evidence>
<dbReference type="AlphaFoldDB" id="M2TN11"/>
<dbReference type="HOGENOM" id="CLU_046066_1_3_1"/>
<keyword evidence="4" id="KW-0576">Peroxisome</keyword>
<dbReference type="eggNOG" id="ENOG502RZIH">
    <property type="taxonomic scope" value="Eukaryota"/>
</dbReference>
<evidence type="ECO:0000256" key="4">
    <source>
        <dbReference type="ARBA" id="ARBA00023140"/>
    </source>
</evidence>
<dbReference type="Pfam" id="PF12697">
    <property type="entry name" value="Abhydrolase_6"/>
    <property type="match status" value="1"/>
</dbReference>
<dbReference type="SUPFAM" id="SSF53474">
    <property type="entry name" value="alpha/beta-Hydrolases"/>
    <property type="match status" value="1"/>
</dbReference>
<dbReference type="InterPro" id="IPR000073">
    <property type="entry name" value="AB_hydrolase_1"/>
</dbReference>
<accession>M2TN11</accession>
<keyword evidence="7" id="KW-1185">Reference proteome</keyword>
<evidence type="ECO:0000313" key="6">
    <source>
        <dbReference type="EMBL" id="EMD87919.1"/>
    </source>
</evidence>
<dbReference type="Proteomes" id="UP000016936">
    <property type="component" value="Unassembled WGS sequence"/>
</dbReference>
<dbReference type="PANTHER" id="PTHR37017:SF10">
    <property type="entry name" value="AB HYDROLASE-1 DOMAIN-CONTAINING PROTEIN"/>
    <property type="match status" value="1"/>
</dbReference>
<dbReference type="PANTHER" id="PTHR37017">
    <property type="entry name" value="AB HYDROLASE-1 DOMAIN-CONTAINING PROTEIN-RELATED"/>
    <property type="match status" value="1"/>
</dbReference>
<protein>
    <recommendedName>
        <fullName evidence="5">AB hydrolase-1 domain-containing protein</fullName>
    </recommendedName>
</protein>
<feature type="domain" description="AB hydrolase-1" evidence="5">
    <location>
        <begin position="9"/>
        <end position="246"/>
    </location>
</feature>
<keyword evidence="3" id="KW-0843">Virulence</keyword>
<comment type="subcellular location">
    <subcellularLocation>
        <location evidence="1">Peroxisome</location>
    </subcellularLocation>
</comment>
<dbReference type="Gene3D" id="3.40.50.1820">
    <property type="entry name" value="alpha/beta hydrolase"/>
    <property type="match status" value="1"/>
</dbReference>
<evidence type="ECO:0000259" key="5">
    <source>
        <dbReference type="Pfam" id="PF12697"/>
    </source>
</evidence>
<dbReference type="STRING" id="701091.M2TN11"/>
<comment type="similarity">
    <text evidence="2">Belongs to the AB hydrolase superfamily. AKT2 hydrolase family.</text>
</comment>
<evidence type="ECO:0000313" key="7">
    <source>
        <dbReference type="Proteomes" id="UP000016936"/>
    </source>
</evidence>
<dbReference type="InterPro" id="IPR052897">
    <property type="entry name" value="Sec-Metab_Biosynth_Hydrolase"/>
</dbReference>
<sequence length="264" mass="28698">MPSLVQPAILLVSGGCHVPAHFGPLQGVLEAYGYEVINPRLATNSLYPLDGNAFEHDKAMLTGIVEALASQGKEIIVLMHSFGGFLATDAMAGLGVRDRAAAGLRGGVKWMAYMCALVPIKGETVVDILQIAGSAAGIKPAEIYSTEISSYPRDPAQSFYQDLPPKAQEHWASLITGSVFESFSQKTVNEAWRNIDVSYMHTLQDQALPPETQKAMVERIKGMGIPVKEIFVDCSHSPFLSRTQDVLKWINELAGLSKWNKALL</sequence>
<proteinExistence type="inferred from homology"/>
<dbReference type="InterPro" id="IPR029058">
    <property type="entry name" value="AB_hydrolase_fold"/>
</dbReference>
<dbReference type="GO" id="GO:0005777">
    <property type="term" value="C:peroxisome"/>
    <property type="evidence" value="ECO:0007669"/>
    <property type="project" value="UniProtKB-SubCell"/>
</dbReference>
<organism evidence="6 7">
    <name type="scientific">Cochliobolus heterostrophus (strain C5 / ATCC 48332 / race O)</name>
    <name type="common">Southern corn leaf blight fungus</name>
    <name type="synonym">Bipolaris maydis</name>
    <dbReference type="NCBI Taxonomy" id="701091"/>
    <lineage>
        <taxon>Eukaryota</taxon>
        <taxon>Fungi</taxon>
        <taxon>Dikarya</taxon>
        <taxon>Ascomycota</taxon>
        <taxon>Pezizomycotina</taxon>
        <taxon>Dothideomycetes</taxon>
        <taxon>Pleosporomycetidae</taxon>
        <taxon>Pleosporales</taxon>
        <taxon>Pleosporineae</taxon>
        <taxon>Pleosporaceae</taxon>
        <taxon>Bipolaris</taxon>
    </lineage>
</organism>
<evidence type="ECO:0000256" key="2">
    <source>
        <dbReference type="ARBA" id="ARBA00005668"/>
    </source>
</evidence>
<reference evidence="6 7" key="1">
    <citation type="journal article" date="2012" name="PLoS Pathog.">
        <title>Diverse lifestyles and strategies of plant pathogenesis encoded in the genomes of eighteen Dothideomycetes fungi.</title>
        <authorList>
            <person name="Ohm R.A."/>
            <person name="Feau N."/>
            <person name="Henrissat B."/>
            <person name="Schoch C.L."/>
            <person name="Horwitz B.A."/>
            <person name="Barry K.W."/>
            <person name="Condon B.J."/>
            <person name="Copeland A.C."/>
            <person name="Dhillon B."/>
            <person name="Glaser F."/>
            <person name="Hesse C.N."/>
            <person name="Kosti I."/>
            <person name="LaButti K."/>
            <person name="Lindquist E.A."/>
            <person name="Lucas S."/>
            <person name="Salamov A.A."/>
            <person name="Bradshaw R.E."/>
            <person name="Ciuffetti L."/>
            <person name="Hamelin R.C."/>
            <person name="Kema G.H.J."/>
            <person name="Lawrence C."/>
            <person name="Scott J.A."/>
            <person name="Spatafora J.W."/>
            <person name="Turgeon B.G."/>
            <person name="de Wit P.J.G.M."/>
            <person name="Zhong S."/>
            <person name="Goodwin S.B."/>
            <person name="Grigoriev I.V."/>
        </authorList>
    </citation>
    <scope>NUCLEOTIDE SEQUENCE [LARGE SCALE GENOMIC DNA]</scope>
    <source>
        <strain evidence="7">C5 / ATCC 48332 / race O</strain>
    </source>
</reference>
<gene>
    <name evidence="6" type="ORF">COCHEDRAFT_1227199</name>
</gene>
<name>M2TN11_COCH5</name>
<evidence type="ECO:0000256" key="3">
    <source>
        <dbReference type="ARBA" id="ARBA00023026"/>
    </source>
</evidence>
<reference evidence="7" key="2">
    <citation type="journal article" date="2013" name="PLoS Genet.">
        <title>Comparative genome structure, secondary metabolite, and effector coding capacity across Cochliobolus pathogens.</title>
        <authorList>
            <person name="Condon B.J."/>
            <person name="Leng Y."/>
            <person name="Wu D."/>
            <person name="Bushley K.E."/>
            <person name="Ohm R.A."/>
            <person name="Otillar R."/>
            <person name="Martin J."/>
            <person name="Schackwitz W."/>
            <person name="Grimwood J."/>
            <person name="MohdZainudin N."/>
            <person name="Xue C."/>
            <person name="Wang R."/>
            <person name="Manning V.A."/>
            <person name="Dhillon B."/>
            <person name="Tu Z.J."/>
            <person name="Steffenson B.J."/>
            <person name="Salamov A."/>
            <person name="Sun H."/>
            <person name="Lowry S."/>
            <person name="LaButti K."/>
            <person name="Han J."/>
            <person name="Copeland A."/>
            <person name="Lindquist E."/>
            <person name="Barry K."/>
            <person name="Schmutz J."/>
            <person name="Baker S.E."/>
            <person name="Ciuffetti L.M."/>
            <person name="Grigoriev I.V."/>
            <person name="Zhong S."/>
            <person name="Turgeon B.G."/>
        </authorList>
    </citation>
    <scope>NUCLEOTIDE SEQUENCE [LARGE SCALE GENOMIC DNA]</scope>
    <source>
        <strain evidence="7">C5 / ATCC 48332 / race O</strain>
    </source>
</reference>
<dbReference type="EMBL" id="KB445581">
    <property type="protein sequence ID" value="EMD87919.1"/>
    <property type="molecule type" value="Genomic_DNA"/>
</dbReference>